<reference evidence="3" key="1">
    <citation type="journal article" date="2019" name="Int. J. Syst. Evol. Microbiol.">
        <title>The Global Catalogue of Microorganisms (GCM) 10K type strain sequencing project: providing services to taxonomists for standard genome sequencing and annotation.</title>
        <authorList>
            <consortium name="The Broad Institute Genomics Platform"/>
            <consortium name="The Broad Institute Genome Sequencing Center for Infectious Disease"/>
            <person name="Wu L."/>
            <person name="Ma J."/>
        </authorList>
    </citation>
    <scope>NUCLEOTIDE SEQUENCE [LARGE SCALE GENOMIC DNA]</scope>
    <source>
        <strain evidence="3">KCTC 12848</strain>
    </source>
</reference>
<keyword evidence="1" id="KW-0732">Signal</keyword>
<feature type="chain" id="PRO_5045890720" evidence="1">
    <location>
        <begin position="32"/>
        <end position="137"/>
    </location>
</feature>
<accession>A0ABW5E956</accession>
<comment type="caution">
    <text evidence="2">The sequence shown here is derived from an EMBL/GenBank/DDBJ whole genome shotgun (WGS) entry which is preliminary data.</text>
</comment>
<name>A0ABW5E956_9GAMM</name>
<evidence type="ECO:0000313" key="3">
    <source>
        <dbReference type="Proteomes" id="UP001597425"/>
    </source>
</evidence>
<protein>
    <submittedName>
        <fullName evidence="2">Uncharacterized protein</fullName>
    </submittedName>
</protein>
<evidence type="ECO:0000313" key="2">
    <source>
        <dbReference type="EMBL" id="MFD2310131.1"/>
    </source>
</evidence>
<proteinExistence type="predicted"/>
<dbReference type="EMBL" id="JBHUJD010000007">
    <property type="protein sequence ID" value="MFD2310131.1"/>
    <property type="molecule type" value="Genomic_DNA"/>
</dbReference>
<feature type="signal peptide" evidence="1">
    <location>
        <begin position="1"/>
        <end position="31"/>
    </location>
</feature>
<dbReference type="Proteomes" id="UP001597425">
    <property type="component" value="Unassembled WGS sequence"/>
</dbReference>
<gene>
    <name evidence="2" type="ORF">ACFSKX_06840</name>
</gene>
<keyword evidence="3" id="KW-1185">Reference proteome</keyword>
<evidence type="ECO:0000256" key="1">
    <source>
        <dbReference type="SAM" id="SignalP"/>
    </source>
</evidence>
<organism evidence="2 3">
    <name type="scientific">Microbulbifer halophilus</name>
    <dbReference type="NCBI Taxonomy" id="453963"/>
    <lineage>
        <taxon>Bacteria</taxon>
        <taxon>Pseudomonadati</taxon>
        <taxon>Pseudomonadota</taxon>
        <taxon>Gammaproteobacteria</taxon>
        <taxon>Cellvibrionales</taxon>
        <taxon>Microbulbiferaceae</taxon>
        <taxon>Microbulbifer</taxon>
    </lineage>
</organism>
<sequence length="137" mass="14491">MFILDCRTGPAAVWKVASFLVLYHLAAAAWACEGVDTALTDARKQEYAKLVSAATDGKAAPATVSIGAFMKSGDWSAVYASTQIADDGVFFFRNGNFEDVWGGMAEESERGEVVAWAEKLGAPAGLARCFADTVIGD</sequence>
<dbReference type="RefSeq" id="WP_265721406.1">
    <property type="nucleotide sequence ID" value="NZ_JAPIVK010000011.1"/>
</dbReference>